<dbReference type="EMBL" id="CP117167">
    <property type="protein sequence ID" value="WCT14907.1"/>
    <property type="molecule type" value="Genomic_DNA"/>
</dbReference>
<feature type="transmembrane region" description="Helical" evidence="6">
    <location>
        <begin position="300"/>
        <end position="325"/>
    </location>
</feature>
<evidence type="ECO:0000256" key="2">
    <source>
        <dbReference type="ARBA" id="ARBA00022475"/>
    </source>
</evidence>
<evidence type="ECO:0000256" key="3">
    <source>
        <dbReference type="ARBA" id="ARBA00022692"/>
    </source>
</evidence>
<dbReference type="CDD" id="cd13128">
    <property type="entry name" value="MATE_Wzx_like"/>
    <property type="match status" value="1"/>
</dbReference>
<keyword evidence="2" id="KW-1003">Cell membrane</keyword>
<sequence length="461" mass="51812">MFPLITFPYVTRILSNDSYGRISFIDAFTGYFLIFSSLGIPYYGVREIAKVKNDPPRYTKLVIELAGLQLSLAIIFSAMFLIMQFFIPAIHRNVDLVKISCLIIIGSAFSIDWFFQGTENFTYITSRSLFTKTLNVISILIFVKASDDHYVYYLISGLTILINSSWNFYYFVRKFATKFDERLSIKPHIKPLLILFSINVSVSVYTVLDTIILGLFTNPATVSLYSVPLKLVKMFLMVVSGIGVVMIPRIASLFVNDDKDAITNLIKKSFNIIFLLTIPFSVFCMVFPKEILFVLSGQKYLMSAGALRVLALVPLIIGFCSVLGTQFLMPIGQENKILHATIIGLVISLLLNFLLIPHLKHIGASIACLAAETAVCIYIYFSARKRTVIQLDYRLLLHIGVSLTISVLAGVALRGHLHEIVVLSTSCASYVIIFILLQYTIFKNEFVDSLLHFKKLTASKV</sequence>
<dbReference type="InterPro" id="IPR050833">
    <property type="entry name" value="Poly_Biosynth_Transport"/>
</dbReference>
<dbReference type="Proteomes" id="UP001216139">
    <property type="component" value="Chromosome"/>
</dbReference>
<feature type="transmembrane region" description="Helical" evidence="6">
    <location>
        <begin position="395"/>
        <end position="414"/>
    </location>
</feature>
<reference evidence="7 8" key="1">
    <citation type="submission" date="2023-02" db="EMBL/GenBank/DDBJ databases">
        <title>Genome sequence of Mucilaginibacter jinjuensis strain KACC 16571.</title>
        <authorList>
            <person name="Kim S."/>
            <person name="Heo J."/>
            <person name="Kwon S.-W."/>
        </authorList>
    </citation>
    <scope>NUCLEOTIDE SEQUENCE [LARGE SCALE GENOMIC DNA]</scope>
    <source>
        <strain evidence="7 8">KACC 16571</strain>
    </source>
</reference>
<feature type="transmembrane region" description="Helical" evidence="6">
    <location>
        <begin position="22"/>
        <end position="45"/>
    </location>
</feature>
<evidence type="ECO:0000256" key="5">
    <source>
        <dbReference type="ARBA" id="ARBA00023136"/>
    </source>
</evidence>
<feature type="transmembrane region" description="Helical" evidence="6">
    <location>
        <begin position="268"/>
        <end position="288"/>
    </location>
</feature>
<feature type="transmembrane region" description="Helical" evidence="6">
    <location>
        <begin position="235"/>
        <end position="256"/>
    </location>
</feature>
<dbReference type="RefSeq" id="WP_273633400.1">
    <property type="nucleotide sequence ID" value="NZ_CP117167.1"/>
</dbReference>
<feature type="transmembrane region" description="Helical" evidence="6">
    <location>
        <begin position="362"/>
        <end position="383"/>
    </location>
</feature>
<organism evidence="7 8">
    <name type="scientific">Mucilaginibacter jinjuensis</name>
    <dbReference type="NCBI Taxonomy" id="1176721"/>
    <lineage>
        <taxon>Bacteria</taxon>
        <taxon>Pseudomonadati</taxon>
        <taxon>Bacteroidota</taxon>
        <taxon>Sphingobacteriia</taxon>
        <taxon>Sphingobacteriales</taxon>
        <taxon>Sphingobacteriaceae</taxon>
        <taxon>Mucilaginibacter</taxon>
    </lineage>
</organism>
<keyword evidence="8" id="KW-1185">Reference proteome</keyword>
<evidence type="ECO:0000256" key="6">
    <source>
        <dbReference type="SAM" id="Phobius"/>
    </source>
</evidence>
<gene>
    <name evidence="7" type="ORF">PQO05_13270</name>
</gene>
<protein>
    <submittedName>
        <fullName evidence="7">Flippase</fullName>
    </submittedName>
</protein>
<keyword evidence="5 6" id="KW-0472">Membrane</keyword>
<keyword evidence="3 6" id="KW-0812">Transmembrane</keyword>
<evidence type="ECO:0000313" key="7">
    <source>
        <dbReference type="EMBL" id="WCT14907.1"/>
    </source>
</evidence>
<evidence type="ECO:0000256" key="1">
    <source>
        <dbReference type="ARBA" id="ARBA00004651"/>
    </source>
</evidence>
<feature type="transmembrane region" description="Helical" evidence="6">
    <location>
        <begin position="337"/>
        <end position="356"/>
    </location>
</feature>
<comment type="subcellular location">
    <subcellularLocation>
        <location evidence="1">Cell membrane</location>
        <topology evidence="1">Multi-pass membrane protein</topology>
    </subcellularLocation>
</comment>
<evidence type="ECO:0000313" key="8">
    <source>
        <dbReference type="Proteomes" id="UP001216139"/>
    </source>
</evidence>
<dbReference type="PANTHER" id="PTHR30250:SF11">
    <property type="entry name" value="O-ANTIGEN TRANSPORTER-RELATED"/>
    <property type="match status" value="1"/>
</dbReference>
<accession>A0ABY7TH44</accession>
<evidence type="ECO:0000256" key="4">
    <source>
        <dbReference type="ARBA" id="ARBA00022989"/>
    </source>
</evidence>
<name>A0ABY7TH44_9SPHI</name>
<dbReference type="InterPro" id="IPR002797">
    <property type="entry name" value="Polysacc_synth"/>
</dbReference>
<feature type="transmembrane region" description="Helical" evidence="6">
    <location>
        <begin position="420"/>
        <end position="442"/>
    </location>
</feature>
<dbReference type="Pfam" id="PF01943">
    <property type="entry name" value="Polysacc_synt"/>
    <property type="match status" value="1"/>
</dbReference>
<feature type="transmembrane region" description="Helical" evidence="6">
    <location>
        <begin position="151"/>
        <end position="172"/>
    </location>
</feature>
<feature type="transmembrane region" description="Helical" evidence="6">
    <location>
        <begin position="192"/>
        <end position="215"/>
    </location>
</feature>
<dbReference type="PANTHER" id="PTHR30250">
    <property type="entry name" value="PST FAMILY PREDICTED COLANIC ACID TRANSPORTER"/>
    <property type="match status" value="1"/>
</dbReference>
<feature type="transmembrane region" description="Helical" evidence="6">
    <location>
        <begin position="66"/>
        <end position="90"/>
    </location>
</feature>
<proteinExistence type="predicted"/>
<keyword evidence="4 6" id="KW-1133">Transmembrane helix</keyword>